<reference evidence="2 3" key="1">
    <citation type="submission" date="2017-06" db="EMBL/GenBank/DDBJ databases">
        <title>Complete genome sequence of Idiomarina piscisalsi strain 10PY1A isolated from soil of Soudi Arabia.</title>
        <authorList>
            <person name="Kim M.-C."/>
            <person name="Jung B.K."/>
            <person name="Budiyanto F."/>
            <person name="Nzila A."/>
            <person name="Shin J.-H."/>
        </authorList>
    </citation>
    <scope>NUCLEOTIDE SEQUENCE [LARGE SCALE GENOMIC DNA]</scope>
    <source>
        <strain evidence="2 3">10PY1A</strain>
    </source>
</reference>
<sequence length="128" mass="14137">MSHPHDYTRENAPQAYLKREFVEPVPSQITFAAMIGSYRIFVLDLSQHYSAIKSGAGEPFICSAIQNDKGGIHGIRGTVCHYILVVDDKTIARYDTDGRFIDEPGDIPLPTAKSSARLNGKNSSLQLK</sequence>
<accession>A0ABN5AZW4</accession>
<dbReference type="RefSeq" id="WP_088769268.1">
    <property type="nucleotide sequence ID" value="NZ_CP022133.1"/>
</dbReference>
<proteinExistence type="predicted"/>
<name>A0ABN5AZW4_9GAMM</name>
<gene>
    <name evidence="2" type="ORF">CEW91_12020</name>
</gene>
<evidence type="ECO:0000256" key="1">
    <source>
        <dbReference type="SAM" id="MobiDB-lite"/>
    </source>
</evidence>
<dbReference type="EMBL" id="CP022133">
    <property type="protein sequence ID" value="ASG66818.1"/>
    <property type="molecule type" value="Genomic_DNA"/>
</dbReference>
<keyword evidence="3" id="KW-1185">Reference proteome</keyword>
<organism evidence="2 3">
    <name type="scientific">Idiomarina piscisalsi</name>
    <dbReference type="NCBI Taxonomy" id="1096243"/>
    <lineage>
        <taxon>Bacteria</taxon>
        <taxon>Pseudomonadati</taxon>
        <taxon>Pseudomonadota</taxon>
        <taxon>Gammaproteobacteria</taxon>
        <taxon>Alteromonadales</taxon>
        <taxon>Idiomarinaceae</taxon>
        <taxon>Idiomarina</taxon>
    </lineage>
</organism>
<protein>
    <submittedName>
        <fullName evidence="2">Uncharacterized protein</fullName>
    </submittedName>
</protein>
<evidence type="ECO:0000313" key="2">
    <source>
        <dbReference type="EMBL" id="ASG66818.1"/>
    </source>
</evidence>
<feature type="compositionally biased region" description="Polar residues" evidence="1">
    <location>
        <begin position="112"/>
        <end position="128"/>
    </location>
</feature>
<evidence type="ECO:0000313" key="3">
    <source>
        <dbReference type="Proteomes" id="UP000197717"/>
    </source>
</evidence>
<feature type="region of interest" description="Disordered" evidence="1">
    <location>
        <begin position="105"/>
        <end position="128"/>
    </location>
</feature>
<dbReference type="Proteomes" id="UP000197717">
    <property type="component" value="Chromosome"/>
</dbReference>